<sequence length="81" mass="8760">MVGVTLDPPEVLRHNAEVVTSILSDVLTRVSTPGHVLGFIQTDGDEFVALKGNHVTSAEVVGRYSTYGLALEAVRLRKRSL</sequence>
<comment type="caution">
    <text evidence="1">The sequence shown here is derived from an EMBL/GenBank/DDBJ whole genome shotgun (WGS) entry which is preliminary data.</text>
</comment>
<evidence type="ECO:0008006" key="3">
    <source>
        <dbReference type="Google" id="ProtNLM"/>
    </source>
</evidence>
<evidence type="ECO:0000313" key="1">
    <source>
        <dbReference type="EMBL" id="GAA4664776.1"/>
    </source>
</evidence>
<dbReference type="EMBL" id="BAABLM010000001">
    <property type="protein sequence ID" value="GAA4664776.1"/>
    <property type="molecule type" value="Genomic_DNA"/>
</dbReference>
<reference evidence="2" key="1">
    <citation type="journal article" date="2019" name="Int. J. Syst. Evol. Microbiol.">
        <title>The Global Catalogue of Microorganisms (GCM) 10K type strain sequencing project: providing services to taxonomists for standard genome sequencing and annotation.</title>
        <authorList>
            <consortium name="The Broad Institute Genomics Platform"/>
            <consortium name="The Broad Institute Genome Sequencing Center for Infectious Disease"/>
            <person name="Wu L."/>
            <person name="Ma J."/>
        </authorList>
    </citation>
    <scope>NUCLEOTIDE SEQUENCE [LARGE SCALE GENOMIC DNA]</scope>
    <source>
        <strain evidence="2">JCM 18956</strain>
    </source>
</reference>
<organism evidence="1 2">
    <name type="scientific">Frondihabitans cladoniiphilus</name>
    <dbReference type="NCBI Taxonomy" id="715785"/>
    <lineage>
        <taxon>Bacteria</taxon>
        <taxon>Bacillati</taxon>
        <taxon>Actinomycetota</taxon>
        <taxon>Actinomycetes</taxon>
        <taxon>Micrococcales</taxon>
        <taxon>Microbacteriaceae</taxon>
        <taxon>Frondihabitans</taxon>
    </lineage>
</organism>
<dbReference type="Proteomes" id="UP001501295">
    <property type="component" value="Unassembled WGS sequence"/>
</dbReference>
<gene>
    <name evidence="1" type="ORF">GCM10025780_02250</name>
</gene>
<accession>A0ABP8VIV5</accession>
<name>A0ABP8VIV5_9MICO</name>
<protein>
    <recommendedName>
        <fullName evidence="3">GGDEF domain-containing protein</fullName>
    </recommendedName>
</protein>
<proteinExistence type="predicted"/>
<keyword evidence="2" id="KW-1185">Reference proteome</keyword>
<evidence type="ECO:0000313" key="2">
    <source>
        <dbReference type="Proteomes" id="UP001501295"/>
    </source>
</evidence>